<keyword evidence="3" id="KW-0560">Oxidoreductase</keyword>
<reference evidence="5" key="1">
    <citation type="journal article" date="2020" name="Stud. Mycol.">
        <title>101 Dothideomycetes genomes: a test case for predicting lifestyles and emergence of pathogens.</title>
        <authorList>
            <person name="Haridas S."/>
            <person name="Albert R."/>
            <person name="Binder M."/>
            <person name="Bloem J."/>
            <person name="Labutti K."/>
            <person name="Salamov A."/>
            <person name="Andreopoulos B."/>
            <person name="Baker S."/>
            <person name="Barry K."/>
            <person name="Bills G."/>
            <person name="Bluhm B."/>
            <person name="Cannon C."/>
            <person name="Castanera R."/>
            <person name="Culley D."/>
            <person name="Daum C."/>
            <person name="Ezra D."/>
            <person name="Gonzalez J."/>
            <person name="Henrissat B."/>
            <person name="Kuo A."/>
            <person name="Liang C."/>
            <person name="Lipzen A."/>
            <person name="Lutzoni F."/>
            <person name="Magnuson J."/>
            <person name="Mondo S."/>
            <person name="Nolan M."/>
            <person name="Ohm R."/>
            <person name="Pangilinan J."/>
            <person name="Park H.-J."/>
            <person name="Ramirez L."/>
            <person name="Alfaro M."/>
            <person name="Sun H."/>
            <person name="Tritt A."/>
            <person name="Yoshinaga Y."/>
            <person name="Zwiers L.-H."/>
            <person name="Turgeon B."/>
            <person name="Goodwin S."/>
            <person name="Spatafora J."/>
            <person name="Crous P."/>
            <person name="Grigoriev I."/>
        </authorList>
    </citation>
    <scope>NUCLEOTIDE SEQUENCE</scope>
    <source>
        <strain evidence="5">CBS 130266</strain>
    </source>
</reference>
<keyword evidence="6" id="KW-1185">Reference proteome</keyword>
<evidence type="ECO:0000256" key="3">
    <source>
        <dbReference type="ARBA" id="ARBA00023002"/>
    </source>
</evidence>
<dbReference type="OrthoDB" id="5561043at2759"/>
<evidence type="ECO:0000256" key="2">
    <source>
        <dbReference type="ARBA" id="ARBA00022643"/>
    </source>
</evidence>
<dbReference type="GO" id="GO:0004497">
    <property type="term" value="F:monooxygenase activity"/>
    <property type="evidence" value="ECO:0007669"/>
    <property type="project" value="UniProtKB-KW"/>
</dbReference>
<keyword evidence="1" id="KW-0285">Flavoprotein</keyword>
<evidence type="ECO:0000313" key="5">
    <source>
        <dbReference type="EMBL" id="KAF2429970.1"/>
    </source>
</evidence>
<dbReference type="EMBL" id="MU007042">
    <property type="protein sequence ID" value="KAF2429970.1"/>
    <property type="molecule type" value="Genomic_DNA"/>
</dbReference>
<dbReference type="GO" id="GO:0016705">
    <property type="term" value="F:oxidoreductase activity, acting on paired donors, with incorporation or reduction of molecular oxygen"/>
    <property type="evidence" value="ECO:0007669"/>
    <property type="project" value="InterPro"/>
</dbReference>
<dbReference type="PANTHER" id="PTHR30011:SF16">
    <property type="entry name" value="C2H2 FINGER DOMAIN TRANSCRIPTION FACTOR (EUROFUNG)-RELATED"/>
    <property type="match status" value="1"/>
</dbReference>
<keyword evidence="4" id="KW-0503">Monooxygenase</keyword>
<dbReference type="Proteomes" id="UP000800235">
    <property type="component" value="Unassembled WGS sequence"/>
</dbReference>
<keyword evidence="2" id="KW-0288">FMN</keyword>
<dbReference type="PANTHER" id="PTHR30011">
    <property type="entry name" value="ALKANESULFONATE MONOOXYGENASE-RELATED"/>
    <property type="match status" value="1"/>
</dbReference>
<dbReference type="SUPFAM" id="SSF51679">
    <property type="entry name" value="Bacterial luciferase-like"/>
    <property type="match status" value="1"/>
</dbReference>
<proteinExistence type="predicted"/>
<sequence length="179" mass="20894">HRPLGRFHPVPVGTPEMIADVFEQWIDEADIDGFNIAYVTSPGTFEDVVYLLRLELVKRGLKWEDYDFPGGTLRENPYSVERQQYLWNVIMGTCSDTIVDLRAIRSKHSMPRNRRTMTVALERRTSRPRQMDPLLRMGTKSIQMWKKRPMRHPRKCLLLPTITTLDSYKLGNYVAENGN</sequence>
<gene>
    <name evidence="5" type="ORF">EJ08DRAFT_589898</name>
</gene>
<dbReference type="AlphaFoldDB" id="A0A9P4NQ19"/>
<evidence type="ECO:0000256" key="1">
    <source>
        <dbReference type="ARBA" id="ARBA00022630"/>
    </source>
</evidence>
<name>A0A9P4NQ19_9PEZI</name>
<dbReference type="Gene3D" id="3.20.20.30">
    <property type="entry name" value="Luciferase-like domain"/>
    <property type="match status" value="1"/>
</dbReference>
<organism evidence="5 6">
    <name type="scientific">Tothia fuscella</name>
    <dbReference type="NCBI Taxonomy" id="1048955"/>
    <lineage>
        <taxon>Eukaryota</taxon>
        <taxon>Fungi</taxon>
        <taxon>Dikarya</taxon>
        <taxon>Ascomycota</taxon>
        <taxon>Pezizomycotina</taxon>
        <taxon>Dothideomycetes</taxon>
        <taxon>Pleosporomycetidae</taxon>
        <taxon>Venturiales</taxon>
        <taxon>Cylindrosympodiaceae</taxon>
        <taxon>Tothia</taxon>
    </lineage>
</organism>
<evidence type="ECO:0000256" key="4">
    <source>
        <dbReference type="ARBA" id="ARBA00023033"/>
    </source>
</evidence>
<comment type="caution">
    <text evidence="5">The sequence shown here is derived from an EMBL/GenBank/DDBJ whole genome shotgun (WGS) entry which is preliminary data.</text>
</comment>
<feature type="non-terminal residue" evidence="5">
    <location>
        <position position="1"/>
    </location>
</feature>
<evidence type="ECO:0000313" key="6">
    <source>
        <dbReference type="Proteomes" id="UP000800235"/>
    </source>
</evidence>
<protein>
    <submittedName>
        <fullName evidence="5">Uncharacterized protein</fullName>
    </submittedName>
</protein>
<dbReference type="InterPro" id="IPR036661">
    <property type="entry name" value="Luciferase-like_sf"/>
</dbReference>
<accession>A0A9P4NQ19</accession>
<dbReference type="InterPro" id="IPR051260">
    <property type="entry name" value="Diverse_substr_monoxygenases"/>
</dbReference>